<evidence type="ECO:0000256" key="2">
    <source>
        <dbReference type="ARBA" id="ARBA00022448"/>
    </source>
</evidence>
<feature type="transmembrane region" description="Helical" evidence="7">
    <location>
        <begin position="87"/>
        <end position="109"/>
    </location>
</feature>
<comment type="subcellular location">
    <subcellularLocation>
        <location evidence="1">Membrane</location>
        <topology evidence="1">Multi-pass membrane protein</topology>
    </subcellularLocation>
</comment>
<dbReference type="SUPFAM" id="SSF103473">
    <property type="entry name" value="MFS general substrate transporter"/>
    <property type="match status" value="1"/>
</dbReference>
<evidence type="ECO:0000256" key="4">
    <source>
        <dbReference type="ARBA" id="ARBA00022989"/>
    </source>
</evidence>
<evidence type="ECO:0000313" key="9">
    <source>
        <dbReference type="EMBL" id="WRT70038.1"/>
    </source>
</evidence>
<evidence type="ECO:0000256" key="6">
    <source>
        <dbReference type="SAM" id="MobiDB-lite"/>
    </source>
</evidence>
<evidence type="ECO:0000256" key="7">
    <source>
        <dbReference type="SAM" id="Phobius"/>
    </source>
</evidence>
<dbReference type="GeneID" id="87959162"/>
<accession>A0ABZ1D815</accession>
<feature type="transmembrane region" description="Helical" evidence="7">
    <location>
        <begin position="359"/>
        <end position="376"/>
    </location>
</feature>
<feature type="transmembrane region" description="Helical" evidence="7">
    <location>
        <begin position="116"/>
        <end position="135"/>
    </location>
</feature>
<organism evidence="9 10">
    <name type="scientific">Kwoniella shivajii</name>
    <dbReference type="NCBI Taxonomy" id="564305"/>
    <lineage>
        <taxon>Eukaryota</taxon>
        <taxon>Fungi</taxon>
        <taxon>Dikarya</taxon>
        <taxon>Basidiomycota</taxon>
        <taxon>Agaricomycotina</taxon>
        <taxon>Tremellomycetes</taxon>
        <taxon>Tremellales</taxon>
        <taxon>Cryptococcaceae</taxon>
        <taxon>Kwoniella</taxon>
    </lineage>
</organism>
<dbReference type="PROSITE" id="PS50850">
    <property type="entry name" value="MFS"/>
    <property type="match status" value="1"/>
</dbReference>
<keyword evidence="5 7" id="KW-0472">Membrane</keyword>
<dbReference type="PANTHER" id="PTHR43791:SF39">
    <property type="entry name" value="TRANSPORTER LIZ1_SEO1, PUTATIVE (AFU_ORTHOLOGUE AFUA_3G00980)-RELATED"/>
    <property type="match status" value="1"/>
</dbReference>
<keyword evidence="2" id="KW-0813">Transport</keyword>
<dbReference type="Pfam" id="PF07690">
    <property type="entry name" value="MFS_1"/>
    <property type="match status" value="1"/>
</dbReference>
<dbReference type="PANTHER" id="PTHR43791">
    <property type="entry name" value="PERMEASE-RELATED"/>
    <property type="match status" value="1"/>
</dbReference>
<feature type="transmembrane region" description="Helical" evidence="7">
    <location>
        <begin position="210"/>
        <end position="232"/>
    </location>
</feature>
<dbReference type="RefSeq" id="XP_062794777.1">
    <property type="nucleotide sequence ID" value="XM_062938726.1"/>
</dbReference>
<name>A0ABZ1D815_9TREE</name>
<evidence type="ECO:0000256" key="1">
    <source>
        <dbReference type="ARBA" id="ARBA00004141"/>
    </source>
</evidence>
<feature type="transmembrane region" description="Helical" evidence="7">
    <location>
        <begin position="42"/>
        <end position="60"/>
    </location>
</feature>
<evidence type="ECO:0000256" key="3">
    <source>
        <dbReference type="ARBA" id="ARBA00022692"/>
    </source>
</evidence>
<feature type="transmembrane region" description="Helical" evidence="7">
    <location>
        <begin position="419"/>
        <end position="441"/>
    </location>
</feature>
<feature type="compositionally biased region" description="Polar residues" evidence="6">
    <location>
        <begin position="485"/>
        <end position="499"/>
    </location>
</feature>
<feature type="transmembrane region" description="Helical" evidence="7">
    <location>
        <begin position="388"/>
        <end position="407"/>
    </location>
</feature>
<evidence type="ECO:0000259" key="8">
    <source>
        <dbReference type="PROSITE" id="PS50850"/>
    </source>
</evidence>
<keyword evidence="10" id="KW-1185">Reference proteome</keyword>
<evidence type="ECO:0000313" key="10">
    <source>
        <dbReference type="Proteomes" id="UP001329825"/>
    </source>
</evidence>
<dbReference type="Gene3D" id="1.20.1250.20">
    <property type="entry name" value="MFS general substrate transporter like domains"/>
    <property type="match status" value="2"/>
</dbReference>
<feature type="region of interest" description="Disordered" evidence="6">
    <location>
        <begin position="484"/>
        <end position="534"/>
    </location>
</feature>
<gene>
    <name evidence="9" type="ORF">IL334_007032</name>
</gene>
<proteinExistence type="predicted"/>
<evidence type="ECO:0000256" key="5">
    <source>
        <dbReference type="ARBA" id="ARBA00023136"/>
    </source>
</evidence>
<feature type="transmembrane region" description="Helical" evidence="7">
    <location>
        <begin position="329"/>
        <end position="347"/>
    </location>
</feature>
<feature type="transmembrane region" description="Helical" evidence="7">
    <location>
        <begin position="275"/>
        <end position="292"/>
    </location>
</feature>
<dbReference type="Proteomes" id="UP001329825">
    <property type="component" value="Chromosome 10"/>
</dbReference>
<sequence>MSSQKRFSADIVHHEDQPVQAKRSWKGYLWDTWDLPQKERKLLFKVDGFILTLFSVGFFIKNLDQSNVNSAFLSGMKEDLSMNGNELVYAVSIWTAGYIIGQIPLNLLLTRVDPRWVIPTVELGWGVLTVSTYAIKNVKQLYAIRFFIGLLEAGYYPGLNYIAGSWYTQRELGKRAMIFWLAGLAGEMFSGYLQAAAYNNLNGVLGHAGWRWLFVIDAVITFPIAIIGYFIFPSLPLQGKKVWWLNDEEYELSRQRMIKDGKTGRTAWTWPKFRRVIFSWHTWVLPALYAIWMNSSVQQPMGYWLKSFNVKKNPPVPGVTFTVAQINTLPTIATALFIVMALIWAWLSDGPLRGRRWPFLYAGSVYVIMMALILRNRDLYSDITGTKVLYWFVRLMSCGGPLIITWINELTSDDTEKRAIIIAAALALAYTVNAIAPNFVWKTVDFPQAKKGMTYAAVMSGLLIIWTTLTLVLSIRDERRKAALGTTSKEAPASPSSDQVDIESKSIEGDNDSTSVSAEGPHGQRVPKSGHILV</sequence>
<feature type="transmembrane region" description="Helical" evidence="7">
    <location>
        <begin position="176"/>
        <end position="198"/>
    </location>
</feature>
<dbReference type="InterPro" id="IPR036259">
    <property type="entry name" value="MFS_trans_sf"/>
</dbReference>
<keyword evidence="4 7" id="KW-1133">Transmembrane helix</keyword>
<feature type="transmembrane region" description="Helical" evidence="7">
    <location>
        <begin position="141"/>
        <end position="164"/>
    </location>
</feature>
<dbReference type="InterPro" id="IPR011701">
    <property type="entry name" value="MFS"/>
</dbReference>
<dbReference type="InterPro" id="IPR020846">
    <property type="entry name" value="MFS_dom"/>
</dbReference>
<reference evidence="9 10" key="1">
    <citation type="submission" date="2024-01" db="EMBL/GenBank/DDBJ databases">
        <title>Comparative genomics of Cryptococcus and Kwoniella reveals pathogenesis evolution and contrasting modes of karyotype evolution via chromosome fusion or intercentromeric recombination.</title>
        <authorList>
            <person name="Coelho M.A."/>
            <person name="David-Palma M."/>
            <person name="Shea T."/>
            <person name="Bowers K."/>
            <person name="McGinley-Smith S."/>
            <person name="Mohammad A.W."/>
            <person name="Gnirke A."/>
            <person name="Yurkov A.M."/>
            <person name="Nowrousian M."/>
            <person name="Sun S."/>
            <person name="Cuomo C.A."/>
            <person name="Heitman J."/>
        </authorList>
    </citation>
    <scope>NUCLEOTIDE SEQUENCE [LARGE SCALE GENOMIC DNA]</scope>
    <source>
        <strain evidence="9">CBS 11374</strain>
    </source>
</reference>
<feature type="transmembrane region" description="Helical" evidence="7">
    <location>
        <begin position="453"/>
        <end position="475"/>
    </location>
</feature>
<protein>
    <recommendedName>
        <fullName evidence="8">Major facilitator superfamily (MFS) profile domain-containing protein</fullName>
    </recommendedName>
</protein>
<dbReference type="EMBL" id="CP141890">
    <property type="protein sequence ID" value="WRT70038.1"/>
    <property type="molecule type" value="Genomic_DNA"/>
</dbReference>
<keyword evidence="3 7" id="KW-0812">Transmembrane</keyword>
<feature type="domain" description="Major facilitator superfamily (MFS) profile" evidence="8">
    <location>
        <begin position="50"/>
        <end position="479"/>
    </location>
</feature>